<dbReference type="Gene3D" id="3.40.630.190">
    <property type="entry name" value="LCP protein"/>
    <property type="match status" value="1"/>
</dbReference>
<dbReference type="RefSeq" id="WP_063236022.1">
    <property type="nucleotide sequence ID" value="NZ_BCVO01000035.1"/>
</dbReference>
<keyword evidence="3" id="KW-0735">Signal-anchor</keyword>
<dbReference type="AlphaFoldDB" id="A0A223EPJ2"/>
<sequence>MENSKSEKQIKWRKFTFIGMVLLLLIGGSFGYSIYRVVAKSVDHIYKPLHGESSKQQPLSTHDPITILLLGVDERSGDVGRSDSMIVITVNPETKKTAMVSIPRDTRAFIPIKNTYNKINAAYAYGGIEGSVKAVEQFLNIPINYYVKVNMEGFKDIVDAVGGVTVNNTFDFTLEGVHIQKGKQHIDGKVALVYARMRKEDPHGDFGRQQRQREVIEQVIHEGSQLTSLANYQKILKALEKNVQTNLTMDQMIAIQHSYKSAANHIKQIEIPGDGGMYGDIWYYIVSDETRTTLSNELRQLLNIPKVNLMKESSNN</sequence>
<evidence type="ECO:0000256" key="3">
    <source>
        <dbReference type="ARBA" id="ARBA00022968"/>
    </source>
</evidence>
<dbReference type="Pfam" id="PF03816">
    <property type="entry name" value="LytR_cpsA_psr"/>
    <property type="match status" value="1"/>
</dbReference>
<comment type="similarity">
    <text evidence="1">Belongs to the LytR/CpsA/Psr (LCP) family.</text>
</comment>
<accession>A0A223EPJ2</accession>
<dbReference type="NCBIfam" id="TIGR00350">
    <property type="entry name" value="lytR_cpsA_psr"/>
    <property type="match status" value="1"/>
</dbReference>
<dbReference type="GO" id="GO:0071555">
    <property type="term" value="P:cell wall organization"/>
    <property type="evidence" value="ECO:0007669"/>
    <property type="project" value="UniProtKB-KW"/>
</dbReference>
<dbReference type="EMBL" id="CP017704">
    <property type="protein sequence ID" value="ASS92509.1"/>
    <property type="molecule type" value="Genomic_DNA"/>
</dbReference>
<protein>
    <submittedName>
        <fullName evidence="7">LytR family transcriptional regulator</fullName>
    </submittedName>
</protein>
<evidence type="ECO:0000313" key="8">
    <source>
        <dbReference type="Proteomes" id="UP000214618"/>
    </source>
</evidence>
<feature type="domain" description="Cell envelope-related transcriptional attenuator" evidence="5">
    <location>
        <begin position="81"/>
        <end position="222"/>
    </location>
</feature>
<evidence type="ECO:0000256" key="4">
    <source>
        <dbReference type="ARBA" id="ARBA00022989"/>
    </source>
</evidence>
<proteinExistence type="inferred from homology"/>
<evidence type="ECO:0000256" key="2">
    <source>
        <dbReference type="ARBA" id="ARBA00022692"/>
    </source>
</evidence>
<evidence type="ECO:0000313" key="6">
    <source>
        <dbReference type="EMBL" id="ASS92509.1"/>
    </source>
</evidence>
<dbReference type="InterPro" id="IPR004474">
    <property type="entry name" value="LytR_CpsA_psr"/>
</dbReference>
<dbReference type="Proteomes" id="UP000214618">
    <property type="component" value="Chromosome"/>
</dbReference>
<gene>
    <name evidence="6" type="ORF">BS1321_00060</name>
    <name evidence="7" type="ORF">BS1321_26655</name>
</gene>
<dbReference type="InterPro" id="IPR050922">
    <property type="entry name" value="LytR/CpsA/Psr_CW_biosynth"/>
</dbReference>
<organism evidence="7 8">
    <name type="scientific">Peribacillus simplex NBRC 15720 = DSM 1321</name>
    <dbReference type="NCBI Taxonomy" id="1349754"/>
    <lineage>
        <taxon>Bacteria</taxon>
        <taxon>Bacillati</taxon>
        <taxon>Bacillota</taxon>
        <taxon>Bacilli</taxon>
        <taxon>Bacillales</taxon>
        <taxon>Bacillaceae</taxon>
        <taxon>Peribacillus</taxon>
    </lineage>
</organism>
<keyword evidence="4" id="KW-1133">Transmembrane helix</keyword>
<evidence type="ECO:0000256" key="1">
    <source>
        <dbReference type="ARBA" id="ARBA00006068"/>
    </source>
</evidence>
<dbReference type="PANTHER" id="PTHR33392:SF6">
    <property type="entry name" value="POLYISOPRENYL-TEICHOIC ACID--PEPTIDOGLYCAN TEICHOIC ACID TRANSFERASE TAGU"/>
    <property type="match status" value="1"/>
</dbReference>
<dbReference type="PANTHER" id="PTHR33392">
    <property type="entry name" value="POLYISOPRENYL-TEICHOIC ACID--PEPTIDOGLYCAN TEICHOIC ACID TRANSFERASE TAGU"/>
    <property type="match status" value="1"/>
</dbReference>
<keyword evidence="4" id="KW-0472">Membrane</keyword>
<dbReference type="GeneID" id="56476380"/>
<dbReference type="OrthoDB" id="27330at2"/>
<name>A0A223EPJ2_9BACI</name>
<dbReference type="EMBL" id="CP017704">
    <property type="protein sequence ID" value="ASS97164.1"/>
    <property type="molecule type" value="Genomic_DNA"/>
</dbReference>
<keyword evidence="2" id="KW-0812">Transmembrane</keyword>
<evidence type="ECO:0000313" key="7">
    <source>
        <dbReference type="EMBL" id="ASS97164.1"/>
    </source>
</evidence>
<reference evidence="7 8" key="1">
    <citation type="submission" date="2016-10" db="EMBL/GenBank/DDBJ databases">
        <title>The whole genome sequencing and assembly of Bacillus simplex DSM 1321 strain.</title>
        <authorList>
            <person name="Park M.-K."/>
            <person name="Lee Y.-J."/>
            <person name="Yi H."/>
            <person name="Bahn Y.-S."/>
            <person name="Kim J.F."/>
            <person name="Lee D.-W."/>
        </authorList>
    </citation>
    <scope>NUCLEOTIDE SEQUENCE [LARGE SCALE GENOMIC DNA]</scope>
    <source>
        <strain evidence="7 8">DSM 1321</strain>
    </source>
</reference>
<evidence type="ECO:0000259" key="5">
    <source>
        <dbReference type="Pfam" id="PF03816"/>
    </source>
</evidence>